<reference evidence="8" key="1">
    <citation type="submission" date="2020-10" db="EMBL/GenBank/DDBJ databases">
        <authorList>
            <person name="Gilroy R."/>
        </authorList>
    </citation>
    <scope>NUCLEOTIDE SEQUENCE</scope>
    <source>
        <strain evidence="8">ChiSjej5B23-6657</strain>
    </source>
</reference>
<sequence length="651" mass="72106">MADLYRERVEALRRNMEREGVDIYLIPTSDYHSSEYVGDYFKERAFLTGFTGSAGTAVVARDEAGLWTDGRYFIQAERQLAGSGVTLFPMGQPKVPTVAEYVKEKLPEGGCIGFDGRCIAASDARRFCEIAREKGGRVMMEKDLVAPLWTDRPSMPKEPVWILEEKYAGESVESKLSRIRDALREIAGKKVGHLVSSLYDIAWILNLRGNDISHVPVFLSYLYLTMDQVHLYADSSSWSDEVKAYLADHQIALHPYGEIYSDLTRCGEDVVVLDETLVNAGLVDALRRAGARETYGTSGMEEADVTGSASGHTERSDATGSGCAEKAAGEGIKILHAPNPSEKMRSVKNATEIANTREAHVKDGVAVTKFICWLKRNFANGSEREHITELSAAEYLYQRRKEQADFLDVSFDTISAYGPNAAMMHYAATEESFADLKPEGFLLVDSGGHYLQGTTDVTRTIALGALTDQMREYFTTVLRCNLRLAAAKFPKGCCGQNLDVLARGPVWDLGLDYRCGTGHGVGHILNVHEGPNAFRWRIPAAGSGSGNEITPLEPGMITTDEPGLYVEGAFGIRTENELLCVEAETTEYGEFLAFEPITYVPIDLDAIIPEMLSPAEKAQLNGYHRKVYETVSPYLDEDERRWLKEATREIE</sequence>
<dbReference type="Gene3D" id="3.90.230.10">
    <property type="entry name" value="Creatinase/methionine aminopeptidase superfamily"/>
    <property type="match status" value="1"/>
</dbReference>
<dbReference type="GO" id="GO:0005737">
    <property type="term" value="C:cytoplasm"/>
    <property type="evidence" value="ECO:0007669"/>
    <property type="project" value="UniProtKB-ARBA"/>
</dbReference>
<evidence type="ECO:0000313" key="8">
    <source>
        <dbReference type="EMBL" id="HIR70481.1"/>
    </source>
</evidence>
<dbReference type="InterPro" id="IPR029149">
    <property type="entry name" value="Creatin/AminoP/Spt16_N"/>
</dbReference>
<dbReference type="SUPFAM" id="SSF53092">
    <property type="entry name" value="Creatinase/prolidase N-terminal domain"/>
    <property type="match status" value="1"/>
</dbReference>
<dbReference type="EMBL" id="DVHM01000070">
    <property type="protein sequence ID" value="HIR70481.1"/>
    <property type="molecule type" value="Genomic_DNA"/>
</dbReference>
<evidence type="ECO:0000256" key="2">
    <source>
        <dbReference type="ARBA" id="ARBA00022723"/>
    </source>
</evidence>
<feature type="domain" description="Peptidase M24" evidence="5">
    <location>
        <begin position="355"/>
        <end position="580"/>
    </location>
</feature>
<evidence type="ECO:0000259" key="7">
    <source>
        <dbReference type="Pfam" id="PF16188"/>
    </source>
</evidence>
<dbReference type="GO" id="GO:0046872">
    <property type="term" value="F:metal ion binding"/>
    <property type="evidence" value="ECO:0007669"/>
    <property type="project" value="UniProtKB-KW"/>
</dbReference>
<dbReference type="Pfam" id="PF16189">
    <property type="entry name" value="Creatinase_N_2"/>
    <property type="match status" value="1"/>
</dbReference>
<evidence type="ECO:0000259" key="5">
    <source>
        <dbReference type="Pfam" id="PF00557"/>
    </source>
</evidence>
<dbReference type="InterPro" id="IPR032416">
    <property type="entry name" value="Peptidase_M24_C"/>
</dbReference>
<dbReference type="PANTHER" id="PTHR43763">
    <property type="entry name" value="XAA-PRO AMINOPEPTIDASE 1"/>
    <property type="match status" value="1"/>
</dbReference>
<feature type="domain" description="Creatinase N-terminal" evidence="6">
    <location>
        <begin position="8"/>
        <end position="126"/>
    </location>
</feature>
<evidence type="ECO:0000259" key="6">
    <source>
        <dbReference type="Pfam" id="PF01321"/>
    </source>
</evidence>
<feature type="domain" description="Peptidase M24 C-terminal" evidence="7">
    <location>
        <begin position="590"/>
        <end position="650"/>
    </location>
</feature>
<dbReference type="FunFam" id="3.90.230.10:FF:000009">
    <property type="entry name" value="xaa-Pro aminopeptidase 2"/>
    <property type="match status" value="1"/>
</dbReference>
<dbReference type="SUPFAM" id="SSF55920">
    <property type="entry name" value="Creatinase/aminopeptidase"/>
    <property type="match status" value="1"/>
</dbReference>
<dbReference type="Proteomes" id="UP000823912">
    <property type="component" value="Unassembled WGS sequence"/>
</dbReference>
<dbReference type="InterPro" id="IPR036005">
    <property type="entry name" value="Creatinase/aminopeptidase-like"/>
</dbReference>
<name>A0A9D1E9I1_9FIRM</name>
<comment type="caution">
    <text evidence="8">The sequence shown here is derived from an EMBL/GenBank/DDBJ whole genome shotgun (WGS) entry which is preliminary data.</text>
</comment>
<dbReference type="Pfam" id="PF00557">
    <property type="entry name" value="Peptidase_M24"/>
    <property type="match status" value="1"/>
</dbReference>
<evidence type="ECO:0000256" key="1">
    <source>
        <dbReference type="ARBA" id="ARBA00008766"/>
    </source>
</evidence>
<gene>
    <name evidence="8" type="ORF">IAA55_04285</name>
</gene>
<protein>
    <submittedName>
        <fullName evidence="8">Aminopeptidase P family protein</fullName>
    </submittedName>
</protein>
<dbReference type="InterPro" id="IPR050422">
    <property type="entry name" value="X-Pro_aminopeptidase_P"/>
</dbReference>
<dbReference type="CDD" id="cd01085">
    <property type="entry name" value="APP"/>
    <property type="match status" value="1"/>
</dbReference>
<dbReference type="AlphaFoldDB" id="A0A9D1E9I1"/>
<dbReference type="InterPro" id="IPR000587">
    <property type="entry name" value="Creatinase_N"/>
</dbReference>
<dbReference type="InterPro" id="IPR000994">
    <property type="entry name" value="Pept_M24"/>
</dbReference>
<keyword evidence="8" id="KW-0645">Protease</keyword>
<organism evidence="8 9">
    <name type="scientific">Candidatus Pullilachnospira gallistercoris</name>
    <dbReference type="NCBI Taxonomy" id="2840911"/>
    <lineage>
        <taxon>Bacteria</taxon>
        <taxon>Bacillati</taxon>
        <taxon>Bacillota</taxon>
        <taxon>Clostridia</taxon>
        <taxon>Lachnospirales</taxon>
        <taxon>Lachnospiraceae</taxon>
        <taxon>Lachnospiraceae incertae sedis</taxon>
        <taxon>Candidatus Pullilachnospira</taxon>
    </lineage>
</organism>
<proteinExistence type="inferred from homology"/>
<dbReference type="PANTHER" id="PTHR43763:SF6">
    <property type="entry name" value="XAA-PRO AMINOPEPTIDASE 1"/>
    <property type="match status" value="1"/>
</dbReference>
<keyword evidence="3" id="KW-0378">Hydrolase</keyword>
<dbReference type="InterPro" id="IPR033740">
    <property type="entry name" value="Pept_M24B"/>
</dbReference>
<evidence type="ECO:0000256" key="3">
    <source>
        <dbReference type="ARBA" id="ARBA00022801"/>
    </source>
</evidence>
<dbReference type="Pfam" id="PF16188">
    <property type="entry name" value="Peptidase_M24_C"/>
    <property type="match status" value="1"/>
</dbReference>
<evidence type="ECO:0000256" key="4">
    <source>
        <dbReference type="SAM" id="MobiDB-lite"/>
    </source>
</evidence>
<feature type="region of interest" description="Disordered" evidence="4">
    <location>
        <begin position="297"/>
        <end position="325"/>
    </location>
</feature>
<dbReference type="GO" id="GO:0070006">
    <property type="term" value="F:metalloaminopeptidase activity"/>
    <property type="evidence" value="ECO:0007669"/>
    <property type="project" value="InterPro"/>
</dbReference>
<evidence type="ECO:0000313" key="9">
    <source>
        <dbReference type="Proteomes" id="UP000823912"/>
    </source>
</evidence>
<keyword evidence="8" id="KW-0031">Aminopeptidase</keyword>
<dbReference type="Pfam" id="PF01321">
    <property type="entry name" value="Creatinase_N"/>
    <property type="match status" value="1"/>
</dbReference>
<reference evidence="8" key="2">
    <citation type="journal article" date="2021" name="PeerJ">
        <title>Extensive microbial diversity within the chicken gut microbiome revealed by metagenomics and culture.</title>
        <authorList>
            <person name="Gilroy R."/>
            <person name="Ravi A."/>
            <person name="Getino M."/>
            <person name="Pursley I."/>
            <person name="Horton D.L."/>
            <person name="Alikhan N.F."/>
            <person name="Baker D."/>
            <person name="Gharbi K."/>
            <person name="Hall N."/>
            <person name="Watson M."/>
            <person name="Adriaenssens E.M."/>
            <person name="Foster-Nyarko E."/>
            <person name="Jarju S."/>
            <person name="Secka A."/>
            <person name="Antonio M."/>
            <person name="Oren A."/>
            <person name="Chaudhuri R.R."/>
            <person name="La Ragione R."/>
            <person name="Hildebrand F."/>
            <person name="Pallen M.J."/>
        </authorList>
    </citation>
    <scope>NUCLEOTIDE SEQUENCE</scope>
    <source>
        <strain evidence="8">ChiSjej5B23-6657</strain>
    </source>
</reference>
<keyword evidence="2" id="KW-0479">Metal-binding</keyword>
<accession>A0A9D1E9I1</accession>
<dbReference type="Gene3D" id="3.40.350.10">
    <property type="entry name" value="Creatinase/prolidase N-terminal domain"/>
    <property type="match status" value="2"/>
</dbReference>
<comment type="similarity">
    <text evidence="1">Belongs to the peptidase M24B family.</text>
</comment>